<evidence type="ECO:0000313" key="1">
    <source>
        <dbReference type="EMBL" id="EYF00463.1"/>
    </source>
</evidence>
<dbReference type="SUPFAM" id="SSF48695">
    <property type="entry name" value="Multiheme cytochromes"/>
    <property type="match status" value="1"/>
</dbReference>
<dbReference type="AlphaFoldDB" id="A0A017STZ8"/>
<proteinExistence type="predicted"/>
<evidence type="ECO:0008006" key="3">
    <source>
        <dbReference type="Google" id="ProtNLM"/>
    </source>
</evidence>
<dbReference type="eggNOG" id="ENOG5031793">
    <property type="taxonomic scope" value="Bacteria"/>
</dbReference>
<dbReference type="RefSeq" id="WP_052376830.1">
    <property type="nucleotide sequence ID" value="NZ_ASRX01000109.1"/>
</dbReference>
<name>A0A017STZ8_9BACT</name>
<gene>
    <name evidence="1" type="ORF">CAP_0553</name>
</gene>
<accession>A0A017STZ8</accession>
<dbReference type="InterPro" id="IPR036280">
    <property type="entry name" value="Multihaem_cyt_sf"/>
</dbReference>
<organism evidence="1 2">
    <name type="scientific">Chondromyces apiculatus DSM 436</name>
    <dbReference type="NCBI Taxonomy" id="1192034"/>
    <lineage>
        <taxon>Bacteria</taxon>
        <taxon>Pseudomonadati</taxon>
        <taxon>Myxococcota</taxon>
        <taxon>Polyangia</taxon>
        <taxon>Polyangiales</taxon>
        <taxon>Polyangiaceae</taxon>
        <taxon>Chondromyces</taxon>
    </lineage>
</organism>
<protein>
    <recommendedName>
        <fullName evidence="3">Cytochrome c domain-containing protein</fullName>
    </recommendedName>
</protein>
<dbReference type="PROSITE" id="PS51257">
    <property type="entry name" value="PROKAR_LIPOPROTEIN"/>
    <property type="match status" value="1"/>
</dbReference>
<dbReference type="EMBL" id="ASRX01000109">
    <property type="protein sequence ID" value="EYF00463.1"/>
    <property type="molecule type" value="Genomic_DNA"/>
</dbReference>
<reference evidence="1 2" key="1">
    <citation type="submission" date="2013-05" db="EMBL/GenBank/DDBJ databases">
        <title>Genome assembly of Chondromyces apiculatus DSM 436.</title>
        <authorList>
            <person name="Sharma G."/>
            <person name="Khatri I."/>
            <person name="Kaur C."/>
            <person name="Mayilraj S."/>
            <person name="Subramanian S."/>
        </authorList>
    </citation>
    <scope>NUCLEOTIDE SEQUENCE [LARGE SCALE GENOMIC DNA]</scope>
    <source>
        <strain evidence="1 2">DSM 436</strain>
    </source>
</reference>
<keyword evidence="2" id="KW-1185">Reference proteome</keyword>
<dbReference type="Proteomes" id="UP000019678">
    <property type="component" value="Unassembled WGS sequence"/>
</dbReference>
<comment type="caution">
    <text evidence="1">The sequence shown here is derived from an EMBL/GenBank/DDBJ whole genome shotgun (WGS) entry which is preliminary data.</text>
</comment>
<sequence length="154" mass="17084">MIMKRLSIAVCLFAAACGGGDDGDPDVEQEPTAYEDMTFEQRSAFMAEVVLPEMTELFVAFDPKFSTMSCNTCHGDGAIDGTYALPSPQVPPLPPEEEFEEYMQDPENAKWGMFMLEEVWPEMARLLQVPMYDPATHTEGFSCANCHTVQPGVE</sequence>
<evidence type="ECO:0000313" key="2">
    <source>
        <dbReference type="Proteomes" id="UP000019678"/>
    </source>
</evidence>
<dbReference type="OrthoDB" id="5513386at2"/>